<comment type="caution">
    <text evidence="3">The sequence shown here is derived from an EMBL/GenBank/DDBJ whole genome shotgun (WGS) entry which is preliminary data.</text>
</comment>
<evidence type="ECO:0000259" key="2">
    <source>
        <dbReference type="Pfam" id="PF01970"/>
    </source>
</evidence>
<feature type="transmembrane region" description="Helical" evidence="1">
    <location>
        <begin position="422"/>
        <end position="443"/>
    </location>
</feature>
<dbReference type="Proteomes" id="UP000011651">
    <property type="component" value="Unassembled WGS sequence"/>
</dbReference>
<feature type="transmembrane region" description="Helical" evidence="1">
    <location>
        <begin position="48"/>
        <end position="74"/>
    </location>
</feature>
<dbReference type="PATRIC" id="fig|1204738.3.peg.634"/>
<feature type="transmembrane region" description="Helical" evidence="1">
    <location>
        <begin position="500"/>
        <end position="522"/>
    </location>
</feature>
<protein>
    <recommendedName>
        <fullName evidence="2">DUF112 domain-containing protein</fullName>
    </recommendedName>
</protein>
<feature type="transmembrane region" description="Helical" evidence="1">
    <location>
        <begin position="450"/>
        <end position="480"/>
    </location>
</feature>
<dbReference type="PANTHER" id="PTHR35342">
    <property type="entry name" value="TRICARBOXYLIC TRANSPORT PROTEIN"/>
    <property type="match status" value="1"/>
</dbReference>
<reference evidence="3 4" key="1">
    <citation type="journal article" date="2013" name="Genome Announc.">
        <title>Draft Genome of the Marine Gammaproteobacterium Halomonas titanicae.</title>
        <authorList>
            <person name="Sanchez-Porro C."/>
            <person name="de la Haba R.R."/>
            <person name="Cruz-Hernandez N."/>
            <person name="Gonzalez J.M."/>
            <person name="Reyes-Guirao C."/>
            <person name="Navarro-Sampedro L."/>
            <person name="Carballo M."/>
            <person name="Ventosa A."/>
        </authorList>
    </citation>
    <scope>NUCLEOTIDE SEQUENCE [LARGE SCALE GENOMIC DNA]</scope>
    <source>
        <strain evidence="3 4">BH1</strain>
    </source>
</reference>
<keyword evidence="1" id="KW-0472">Membrane</keyword>
<evidence type="ECO:0000313" key="4">
    <source>
        <dbReference type="Proteomes" id="UP000011651"/>
    </source>
</evidence>
<dbReference type="AlphaFoldDB" id="L9UCR0"/>
<feature type="transmembrane region" description="Helical" evidence="1">
    <location>
        <begin position="86"/>
        <end position="107"/>
    </location>
</feature>
<feature type="transmembrane region" description="Helical" evidence="1">
    <location>
        <begin position="294"/>
        <end position="316"/>
    </location>
</feature>
<keyword evidence="1" id="KW-0812">Transmembrane</keyword>
<proteinExistence type="predicted"/>
<accession>L9UCR0</accession>
<feature type="domain" description="DUF112" evidence="2">
    <location>
        <begin position="60"/>
        <end position="474"/>
    </location>
</feature>
<feature type="transmembrane region" description="Helical" evidence="1">
    <location>
        <begin position="364"/>
        <end position="385"/>
    </location>
</feature>
<dbReference type="PANTHER" id="PTHR35342:SF5">
    <property type="entry name" value="TRICARBOXYLIC TRANSPORT PROTEIN"/>
    <property type="match status" value="1"/>
</dbReference>
<dbReference type="Pfam" id="PF01970">
    <property type="entry name" value="TctA"/>
    <property type="match status" value="1"/>
</dbReference>
<organism evidence="3 4">
    <name type="scientific">Vreelandella titanicae BH1</name>
    <dbReference type="NCBI Taxonomy" id="1204738"/>
    <lineage>
        <taxon>Bacteria</taxon>
        <taxon>Pseudomonadati</taxon>
        <taxon>Pseudomonadota</taxon>
        <taxon>Gammaproteobacteria</taxon>
        <taxon>Oceanospirillales</taxon>
        <taxon>Halomonadaceae</taxon>
        <taxon>Vreelandella</taxon>
    </lineage>
</organism>
<feature type="transmembrane region" description="Helical" evidence="1">
    <location>
        <begin position="239"/>
        <end position="261"/>
    </location>
</feature>
<dbReference type="InterPro" id="IPR002823">
    <property type="entry name" value="DUF112_TM"/>
</dbReference>
<feature type="transmembrane region" description="Helical" evidence="1">
    <location>
        <begin position="161"/>
        <end position="179"/>
    </location>
</feature>
<sequence length="531" mass="56394">MPLHSHWSSTCFSPAHSIRVSLSAAFSRLSVFNLPRIGLTTMLNDLLVAFQAVATIENFLIMAAGIWGGVIIGAIPGMTGTMAVTLALPFTFYMQPIPSILLLVALYKGSTYGGSVSAILIKTPGTASAACTTLDGYPLAQQGKAGKALNMALYSSCTGDFISNLSLIFIAAPLALLALRIGPPEYFMLMIFALTTVAGVSGRSLLLGLVSACLGLLLATVGEDMYGSFRFDLTVDMQSGLAVAPVLIGLFAIPELLKIIVFRNNQSHKPMQLGDNRVTRDELRRSLKAMLKGSMIGVVMGAIPGIGPSAAAFSSYGEAQRSSKNRENFGKGELEGIAASESANNGCCGSTMIPLLALGVPGDVITGVMLGAFMIHGMTPGPMLFENNLHEVYMLFIGMLFSSVLLFGAGKATMRFFSHISRIPPGLMAPIVLALCVFGIFSISNSMYDVIVLLAMGIFGFFMFLFAIPAAPFLIAFILGPMLEENLRRALALSRGDPSILVSSPITWLFASLAIFVVVVTIRQQLKKAKV</sequence>
<evidence type="ECO:0000256" key="1">
    <source>
        <dbReference type="SAM" id="Phobius"/>
    </source>
</evidence>
<keyword evidence="1" id="KW-1133">Transmembrane helix</keyword>
<dbReference type="EMBL" id="AOPO01000001">
    <property type="protein sequence ID" value="ELY22765.1"/>
    <property type="molecule type" value="Genomic_DNA"/>
</dbReference>
<feature type="transmembrane region" description="Helical" evidence="1">
    <location>
        <begin position="186"/>
        <end position="219"/>
    </location>
</feature>
<gene>
    <name evidence="3" type="ORF">HALTITAN_0418</name>
</gene>
<evidence type="ECO:0000313" key="3">
    <source>
        <dbReference type="EMBL" id="ELY22765.1"/>
    </source>
</evidence>
<name>L9UCR0_9GAMM</name>
<feature type="transmembrane region" description="Helical" evidence="1">
    <location>
        <begin position="392"/>
        <end position="410"/>
    </location>
</feature>